<dbReference type="EMBL" id="CP036263">
    <property type="protein sequence ID" value="QDS97794.1"/>
    <property type="molecule type" value="Genomic_DNA"/>
</dbReference>
<feature type="transmembrane region" description="Helical" evidence="1">
    <location>
        <begin position="37"/>
        <end position="54"/>
    </location>
</feature>
<proteinExistence type="predicted"/>
<dbReference type="OrthoDB" id="289413at2"/>
<evidence type="ECO:0000256" key="1">
    <source>
        <dbReference type="SAM" id="Phobius"/>
    </source>
</evidence>
<dbReference type="AlphaFoldDB" id="A0A517MSD5"/>
<keyword evidence="1" id="KW-1133">Transmembrane helix</keyword>
<protein>
    <submittedName>
        <fullName evidence="2">Uncharacterized protein</fullName>
    </submittedName>
</protein>
<keyword evidence="1" id="KW-0472">Membrane</keyword>
<sequence>MTKTRETNTITKIIFMVLLAPVVVLIIPFALAMLFGLLVYGISLTAIVWLVWCSRGIDTLVVYSDSPNWHDYMTKSMIPRLQGRSIILNWSERRKWRSLTLPVAVFRYFAGHREYNPFVIVLRPFRLPKTFRFWRAFLDRKHGNLSPLHELEARLFNYLNIQTQSTGG</sequence>
<name>A0A517MSD5_9BACT</name>
<evidence type="ECO:0000313" key="2">
    <source>
        <dbReference type="EMBL" id="QDS97794.1"/>
    </source>
</evidence>
<dbReference type="KEGG" id="amob:HG15A2_10610"/>
<dbReference type="Proteomes" id="UP000319852">
    <property type="component" value="Chromosome"/>
</dbReference>
<feature type="transmembrane region" description="Helical" evidence="1">
    <location>
        <begin position="12"/>
        <end position="31"/>
    </location>
</feature>
<evidence type="ECO:0000313" key="3">
    <source>
        <dbReference type="Proteomes" id="UP000319852"/>
    </source>
</evidence>
<accession>A0A517MSD5</accession>
<keyword evidence="3" id="KW-1185">Reference proteome</keyword>
<gene>
    <name evidence="2" type="ORF">HG15A2_10610</name>
</gene>
<organism evidence="2 3">
    <name type="scientific">Adhaeretor mobilis</name>
    <dbReference type="NCBI Taxonomy" id="1930276"/>
    <lineage>
        <taxon>Bacteria</taxon>
        <taxon>Pseudomonadati</taxon>
        <taxon>Planctomycetota</taxon>
        <taxon>Planctomycetia</taxon>
        <taxon>Pirellulales</taxon>
        <taxon>Lacipirellulaceae</taxon>
        <taxon>Adhaeretor</taxon>
    </lineage>
</organism>
<dbReference type="RefSeq" id="WP_145058452.1">
    <property type="nucleotide sequence ID" value="NZ_CP036263.1"/>
</dbReference>
<keyword evidence="1" id="KW-0812">Transmembrane</keyword>
<reference evidence="2 3" key="1">
    <citation type="submission" date="2019-02" db="EMBL/GenBank/DDBJ databases">
        <title>Deep-cultivation of Planctomycetes and their phenomic and genomic characterization uncovers novel biology.</title>
        <authorList>
            <person name="Wiegand S."/>
            <person name="Jogler M."/>
            <person name="Boedeker C."/>
            <person name="Pinto D."/>
            <person name="Vollmers J."/>
            <person name="Rivas-Marin E."/>
            <person name="Kohn T."/>
            <person name="Peeters S.H."/>
            <person name="Heuer A."/>
            <person name="Rast P."/>
            <person name="Oberbeckmann S."/>
            <person name="Bunk B."/>
            <person name="Jeske O."/>
            <person name="Meyerdierks A."/>
            <person name="Storesund J.E."/>
            <person name="Kallscheuer N."/>
            <person name="Luecker S."/>
            <person name="Lage O.M."/>
            <person name="Pohl T."/>
            <person name="Merkel B.J."/>
            <person name="Hornburger P."/>
            <person name="Mueller R.-W."/>
            <person name="Bruemmer F."/>
            <person name="Labrenz M."/>
            <person name="Spormann A.M."/>
            <person name="Op den Camp H."/>
            <person name="Overmann J."/>
            <person name="Amann R."/>
            <person name="Jetten M.S.M."/>
            <person name="Mascher T."/>
            <person name="Medema M.H."/>
            <person name="Devos D.P."/>
            <person name="Kaster A.-K."/>
            <person name="Ovreas L."/>
            <person name="Rohde M."/>
            <person name="Galperin M.Y."/>
            <person name="Jogler C."/>
        </authorList>
    </citation>
    <scope>NUCLEOTIDE SEQUENCE [LARGE SCALE GENOMIC DNA]</scope>
    <source>
        <strain evidence="2 3">HG15A2</strain>
    </source>
</reference>